<organism evidence="1 2">
    <name type="scientific">Marinobacter mobilis</name>
    <dbReference type="NCBI Taxonomy" id="488533"/>
    <lineage>
        <taxon>Bacteria</taxon>
        <taxon>Pseudomonadati</taxon>
        <taxon>Pseudomonadota</taxon>
        <taxon>Gammaproteobacteria</taxon>
        <taxon>Pseudomonadales</taxon>
        <taxon>Marinobacteraceae</taxon>
        <taxon>Marinobacter</taxon>
    </lineage>
</organism>
<keyword evidence="2" id="KW-1185">Reference proteome</keyword>
<accession>A0A1H2PZ20</accession>
<sequence length="479" mass="52916">MISNLQRAVEIDKLEAVIGTMDPALRRAAGTCSVEGIRSLRNAALDGQGRLYAARFRRLARMAKLMRLSQVASMAQRMGPLLSARLLPFFEPHYVGRVARRLSADFIAAATAEADPRVLRSLVAHIEPDQVAEAASLLITQEHYVHAGQLTDALDPQAIRAILDRVDDNVALLRTVIYMEQPDKLGNVIRLVDNARLNEIILAGAADRTVWPLMLWMIDQVGRDLKGRITNLMVVRDPEVLNELIRVADQQGLWGPILRAIDTVKARHRPMLVHLEALRDEATLGHLVRAAYDEGLMANTLPLIDAMNGDLQAYVTRVGMKMGGTILETFVQTAIQEKRGDLILTLMGRLQDQELDELATLSVFTDSVVLGPLIRAAISSGQISTLMRFARVLSRRSQELFASLLALDHGALFERLLNRADNLREVDWKNLMSVLGRLKSPGQFAGLAEVVQWQSAKTYSTLKGYAENAGLALFGGARS</sequence>
<protein>
    <submittedName>
        <fullName evidence="1">Uncharacterized protein</fullName>
    </submittedName>
</protein>
<dbReference type="OrthoDB" id="6345606at2"/>
<dbReference type="EMBL" id="FNNE01000001">
    <property type="protein sequence ID" value="SDW00115.1"/>
    <property type="molecule type" value="Genomic_DNA"/>
</dbReference>
<reference evidence="1 2" key="1">
    <citation type="submission" date="2016-10" db="EMBL/GenBank/DDBJ databases">
        <authorList>
            <person name="de Groot N.N."/>
        </authorList>
    </citation>
    <scope>NUCLEOTIDE SEQUENCE [LARGE SCALE GENOMIC DNA]</scope>
    <source>
        <strain evidence="1 2">CGMCC 1.7059</strain>
    </source>
</reference>
<proteinExistence type="predicted"/>
<gene>
    <name evidence="1" type="ORF">SAMN04487960_10144</name>
</gene>
<dbReference type="RefSeq" id="WP_091810936.1">
    <property type="nucleotide sequence ID" value="NZ_FNNE01000001.1"/>
</dbReference>
<dbReference type="Proteomes" id="UP000199675">
    <property type="component" value="Unassembled WGS sequence"/>
</dbReference>
<dbReference type="AlphaFoldDB" id="A0A1H2PZ20"/>
<name>A0A1H2PZ20_9GAMM</name>
<evidence type="ECO:0000313" key="2">
    <source>
        <dbReference type="Proteomes" id="UP000199675"/>
    </source>
</evidence>
<evidence type="ECO:0000313" key="1">
    <source>
        <dbReference type="EMBL" id="SDW00115.1"/>
    </source>
</evidence>
<dbReference type="STRING" id="488533.SAMN04487960_10144"/>